<dbReference type="STRING" id="1631249.BQ8794_110062"/>
<dbReference type="GO" id="GO:0003677">
    <property type="term" value="F:DNA binding"/>
    <property type="evidence" value="ECO:0007669"/>
    <property type="project" value="UniProtKB-KW"/>
</dbReference>
<dbReference type="NCBIfam" id="NF009165">
    <property type="entry name" value="PRK12512.1"/>
    <property type="match status" value="1"/>
</dbReference>
<keyword evidence="2" id="KW-0805">Transcription regulation</keyword>
<evidence type="ECO:0000313" key="9">
    <source>
        <dbReference type="Proteomes" id="UP000188388"/>
    </source>
</evidence>
<dbReference type="RefSeq" id="WP_077372857.1">
    <property type="nucleotide sequence ID" value="NZ_FTPD01000003.1"/>
</dbReference>
<dbReference type="InterPro" id="IPR013324">
    <property type="entry name" value="RNA_pol_sigma_r3/r4-like"/>
</dbReference>
<dbReference type="Gene3D" id="1.10.10.10">
    <property type="entry name" value="Winged helix-like DNA-binding domain superfamily/Winged helix DNA-binding domain"/>
    <property type="match status" value="1"/>
</dbReference>
<dbReference type="NCBIfam" id="TIGR02937">
    <property type="entry name" value="sigma70-ECF"/>
    <property type="match status" value="1"/>
</dbReference>
<evidence type="ECO:0000256" key="3">
    <source>
        <dbReference type="ARBA" id="ARBA00023082"/>
    </source>
</evidence>
<dbReference type="InterPro" id="IPR013249">
    <property type="entry name" value="RNA_pol_sigma70_r4_t2"/>
</dbReference>
<dbReference type="EMBL" id="FTPD01000003">
    <property type="protein sequence ID" value="SIT53256.1"/>
    <property type="molecule type" value="Genomic_DNA"/>
</dbReference>
<organism evidence="8 9">
    <name type="scientific">Mesorhizobium prunaredense</name>
    <dbReference type="NCBI Taxonomy" id="1631249"/>
    <lineage>
        <taxon>Bacteria</taxon>
        <taxon>Pseudomonadati</taxon>
        <taxon>Pseudomonadota</taxon>
        <taxon>Alphaproteobacteria</taxon>
        <taxon>Hyphomicrobiales</taxon>
        <taxon>Phyllobacteriaceae</taxon>
        <taxon>Mesorhizobium</taxon>
    </lineage>
</organism>
<accession>A0A1R3V203</accession>
<dbReference type="InterPro" id="IPR039425">
    <property type="entry name" value="RNA_pol_sigma-70-like"/>
</dbReference>
<proteinExistence type="inferred from homology"/>
<evidence type="ECO:0000256" key="5">
    <source>
        <dbReference type="ARBA" id="ARBA00023163"/>
    </source>
</evidence>
<dbReference type="PANTHER" id="PTHR43133:SF58">
    <property type="entry name" value="ECF RNA POLYMERASE SIGMA FACTOR SIGD"/>
    <property type="match status" value="1"/>
</dbReference>
<comment type="similarity">
    <text evidence="1">Belongs to the sigma-70 factor family. ECF subfamily.</text>
</comment>
<keyword evidence="5" id="KW-0804">Transcription</keyword>
<dbReference type="InterPro" id="IPR013325">
    <property type="entry name" value="RNA_pol_sigma_r2"/>
</dbReference>
<dbReference type="InterPro" id="IPR007627">
    <property type="entry name" value="RNA_pol_sigma70_r2"/>
</dbReference>
<dbReference type="SUPFAM" id="SSF88946">
    <property type="entry name" value="Sigma2 domain of RNA polymerase sigma factors"/>
    <property type="match status" value="1"/>
</dbReference>
<gene>
    <name evidence="8" type="ORF">BQ8794_110062</name>
</gene>
<dbReference type="GO" id="GO:0016987">
    <property type="term" value="F:sigma factor activity"/>
    <property type="evidence" value="ECO:0007669"/>
    <property type="project" value="UniProtKB-KW"/>
</dbReference>
<evidence type="ECO:0000259" key="6">
    <source>
        <dbReference type="Pfam" id="PF04542"/>
    </source>
</evidence>
<dbReference type="InterPro" id="IPR036388">
    <property type="entry name" value="WH-like_DNA-bd_sf"/>
</dbReference>
<dbReference type="InterPro" id="IPR014284">
    <property type="entry name" value="RNA_pol_sigma-70_dom"/>
</dbReference>
<feature type="domain" description="RNA polymerase sigma factor 70 region 4 type 2" evidence="7">
    <location>
        <begin position="120"/>
        <end position="170"/>
    </location>
</feature>
<dbReference type="Proteomes" id="UP000188388">
    <property type="component" value="Unassembled WGS sequence"/>
</dbReference>
<evidence type="ECO:0000256" key="2">
    <source>
        <dbReference type="ARBA" id="ARBA00023015"/>
    </source>
</evidence>
<reference evidence="9" key="1">
    <citation type="submission" date="2017-01" db="EMBL/GenBank/DDBJ databases">
        <authorList>
            <person name="Brunel B."/>
        </authorList>
    </citation>
    <scope>NUCLEOTIDE SEQUENCE [LARGE SCALE GENOMIC DNA]</scope>
</reference>
<dbReference type="Pfam" id="PF04542">
    <property type="entry name" value="Sigma70_r2"/>
    <property type="match status" value="1"/>
</dbReference>
<keyword evidence="4" id="KW-0238">DNA-binding</keyword>
<feature type="domain" description="RNA polymerase sigma-70 region 2" evidence="6">
    <location>
        <begin position="29"/>
        <end position="96"/>
    </location>
</feature>
<evidence type="ECO:0000256" key="1">
    <source>
        <dbReference type="ARBA" id="ARBA00010641"/>
    </source>
</evidence>
<keyword evidence="3" id="KW-0731">Sigma factor</keyword>
<dbReference type="AlphaFoldDB" id="A0A1R3V203"/>
<dbReference type="GO" id="GO:0006352">
    <property type="term" value="P:DNA-templated transcription initiation"/>
    <property type="evidence" value="ECO:0007669"/>
    <property type="project" value="InterPro"/>
</dbReference>
<name>A0A1R3V203_9HYPH</name>
<dbReference type="SUPFAM" id="SSF88659">
    <property type="entry name" value="Sigma3 and sigma4 domains of RNA polymerase sigma factors"/>
    <property type="match status" value="1"/>
</dbReference>
<keyword evidence="9" id="KW-1185">Reference proteome</keyword>
<dbReference type="PANTHER" id="PTHR43133">
    <property type="entry name" value="RNA POLYMERASE ECF-TYPE SIGMA FACTO"/>
    <property type="match status" value="1"/>
</dbReference>
<evidence type="ECO:0000259" key="7">
    <source>
        <dbReference type="Pfam" id="PF08281"/>
    </source>
</evidence>
<evidence type="ECO:0000313" key="8">
    <source>
        <dbReference type="EMBL" id="SIT53256.1"/>
    </source>
</evidence>
<evidence type="ECO:0000256" key="4">
    <source>
        <dbReference type="ARBA" id="ARBA00023125"/>
    </source>
</evidence>
<dbReference type="Pfam" id="PF08281">
    <property type="entry name" value="Sigma70_r4_2"/>
    <property type="match status" value="1"/>
</dbReference>
<protein>
    <submittedName>
        <fullName evidence="8">RNA polymerase sigma factor, sigma-70 family</fullName>
    </submittedName>
</protein>
<dbReference type="Gene3D" id="1.10.1740.10">
    <property type="match status" value="1"/>
</dbReference>
<sequence>MTGKDEAELSRLMQAAIAGDEKAYADFLRRTAALVRGVIRRKIVQGGVDPEDVVQETLLAIHVKRHTWRQDLPVLPWVYAIARFKLIDAFRRRGRRIEIEIDEIAETFAEPEAETVSGRDINRALDGLPPAQRSVVSSVSVEGRSIGETAAKFGISETAVRVSLHRGLAAIAKRFGAKQFGRAKQFKRE</sequence>